<organism evidence="2 4">
    <name type="scientific">Acetobacter indonesiensis</name>
    <dbReference type="NCBI Taxonomy" id="104101"/>
    <lineage>
        <taxon>Bacteria</taxon>
        <taxon>Pseudomonadati</taxon>
        <taxon>Pseudomonadota</taxon>
        <taxon>Alphaproteobacteria</taxon>
        <taxon>Acetobacterales</taxon>
        <taxon>Acetobacteraceae</taxon>
        <taxon>Acetobacter</taxon>
    </lineage>
</organism>
<name>A0A6N3T8V5_9PROT</name>
<protein>
    <submittedName>
        <fullName evidence="1">Transcriptional regulator XRE</fullName>
    </submittedName>
</protein>
<reference evidence="1 3" key="1">
    <citation type="submission" date="2012-11" db="EMBL/GenBank/DDBJ databases">
        <title>Whole genome sequence of Acetobacter indonesiensis 5H-1.</title>
        <authorList>
            <person name="Azuma Y."/>
            <person name="Higashiura N."/>
            <person name="Hirakawa H."/>
            <person name="Matsushita K."/>
        </authorList>
    </citation>
    <scope>NUCLEOTIDE SEQUENCE [LARGE SCALE GENOMIC DNA]</scope>
    <source>
        <strain evidence="1 3">5H-1</strain>
    </source>
</reference>
<reference evidence="2 4" key="2">
    <citation type="submission" date="2019-07" db="EMBL/GenBank/DDBJ databases">
        <title>Whole genome shotgun sequence of Acetobacter indonesiensis NBRC 16471.</title>
        <authorList>
            <person name="Hosoyama A."/>
            <person name="Uohara A."/>
            <person name="Ohji S."/>
            <person name="Ichikawa N."/>
        </authorList>
    </citation>
    <scope>NUCLEOTIDE SEQUENCE [LARGE SCALE GENOMIC DNA]</scope>
    <source>
        <strain evidence="2 4">NBRC 16471</strain>
    </source>
</reference>
<evidence type="ECO:0000313" key="2">
    <source>
        <dbReference type="EMBL" id="GEN04620.1"/>
    </source>
</evidence>
<dbReference type="EMBL" id="BAMW01000012">
    <property type="protein sequence ID" value="GAN62692.1"/>
    <property type="molecule type" value="Genomic_DNA"/>
</dbReference>
<accession>A0A6N3T8V5</accession>
<comment type="caution">
    <text evidence="2">The sequence shown here is derived from an EMBL/GenBank/DDBJ whole genome shotgun (WGS) entry which is preliminary data.</text>
</comment>
<dbReference type="AlphaFoldDB" id="A0A6N3T8V5"/>
<proteinExistence type="predicted"/>
<evidence type="ECO:0000313" key="4">
    <source>
        <dbReference type="Proteomes" id="UP000321104"/>
    </source>
</evidence>
<gene>
    <name evidence="1" type="ORF">Abin_012_039</name>
    <name evidence="2" type="ORF">AIN02nite_26450</name>
</gene>
<evidence type="ECO:0000313" key="3">
    <source>
        <dbReference type="Proteomes" id="UP000032673"/>
    </source>
</evidence>
<dbReference type="EMBL" id="BJXQ01000022">
    <property type="protein sequence ID" value="GEN04620.1"/>
    <property type="molecule type" value="Genomic_DNA"/>
</dbReference>
<keyword evidence="3" id="KW-1185">Reference proteome</keyword>
<evidence type="ECO:0000313" key="1">
    <source>
        <dbReference type="EMBL" id="GAN62692.1"/>
    </source>
</evidence>
<sequence>MRHSGWDGLTITDVGSDYVPLGKAGWELSAQRTNISQKITKDYTKRTTEPAPLDPAVSAYIFVTLHHWPQKDEWARTQTSAGPWREVRVYDADDLVHWIEQTPAVGLWLATRLNKRPLGTRELDEVWEEWSFATQWPITEDLVLSDRDQDAAEVLRWLRSEPSVLSLQATTSDEVVGFFHATLNELPDDMASAYRARCLVVTTAAAARTLANAPAPLILILTEPDPGVARSLVGKGHFVLQAYDEGFTSRGELRTLERPSREGIASALQAAGIAEPRARALARDSARNLAVLRRLIPGAPGRLPNWAEEPPPRALLAALLAGGWDDNAEADQARLSELADAPYDQVIAALTPYVGQFDSPLQKVGSTWRMASPSDAWFLLAHHLTSIDITRFEAAAHAVLGSVDPRFDMDPNERWMAAIKGVNRDYSDIIRHGIGQVLILLALWGGRVRTVPDAVRRADMIVSKLLANADQQRWWSLSRDYRLLAEASPNAFLSAIEESLDQNDPAILALFGRDEDDLFGAEHLSDLMWAMEALAWSPAFLPRVTLAFARLDTIDTKPRRNSNGPANSLRQIYVLWSPQTYATLDERLHALDLIRQLESDAAWKLMLGILPRGHDMSMPSPMPRWRDFSVEKVETVTWPLIRRGSAAISQRLLEDVGANAARWILLLDRIGDLGTGPEAALDALERAEPHMTVKADRNLMWEKLRRILHHNREFPDAEWRLPDPVLERLDVIYNRFEPADPLERMAWLFQNGVQLPNPSAGGWEASQRDVEAAQIQAARMLFKEEGIASVLALARLTERPGYLGKAVYDAGFPASDIDALIEAAVRSNDLRERDVAHGLIVAAFCDRGKGWGADLITKARTLAWGDTAVITILRALPISRWTWEQVANIGDKTETAYWQQTPVFWMNEDRESVAYAIRHLIDVGRARHALPLTQCSAKVDLPTDLLVEALQEAAREPFEGNGDSNEATMFQHYVTEALSVLDKREDVDRNALVMLEWNYLQLLEHSRRPAKVLLRALSEQPSLFIEMLKAIFRPSEESGIVDPEPANFEQARAVANQAYRLLSLWDRLPGTRDNGTIDGQVLETWVKEARFLAKEVGRQDIADDKIGQMLSASPMGADGNWPAEPVREVLDLFHSKPMLEGFYIGKSNRRGVTSRLPQDGGEQERVLAAQYRTWAEAISFEHPHTAKALNGLAERYDWDAQRHDEDAERLDWES</sequence>
<dbReference type="Proteomes" id="UP000321104">
    <property type="component" value="Unassembled WGS sequence"/>
</dbReference>
<dbReference type="Proteomes" id="UP000032673">
    <property type="component" value="Unassembled WGS sequence"/>
</dbReference>